<dbReference type="InterPro" id="IPR006342">
    <property type="entry name" value="FkbM_mtfrase"/>
</dbReference>
<evidence type="ECO:0000313" key="2">
    <source>
        <dbReference type="EMBL" id="BDG70805.1"/>
    </source>
</evidence>
<proteinExistence type="predicted"/>
<dbReference type="PANTHER" id="PTHR36973">
    <property type="entry name" value="SLL1456 PROTEIN-RELATED"/>
    <property type="match status" value="1"/>
</dbReference>
<dbReference type="NCBIfam" id="TIGR01444">
    <property type="entry name" value="fkbM_fam"/>
    <property type="match status" value="1"/>
</dbReference>
<accession>A0ABM7XZ78</accession>
<protein>
    <recommendedName>
        <fullName evidence="1">Methyltransferase FkbM domain-containing protein</fullName>
    </recommendedName>
</protein>
<reference evidence="2 3" key="1">
    <citation type="journal article" date="2016" name="Microbes Environ.">
        <title>Phylogenetically diverse aerobic anoxygenic phototrophic bacteria isolated from epilithic biofilms in Tama river, Japan.</title>
        <authorList>
            <person name="Hirose S."/>
            <person name="Matsuura K."/>
            <person name="Haruta S."/>
        </authorList>
    </citation>
    <scope>NUCLEOTIDE SEQUENCE [LARGE SCALE GENOMIC DNA]</scope>
    <source>
        <strain evidence="2 3">S08</strain>
    </source>
</reference>
<dbReference type="InterPro" id="IPR053188">
    <property type="entry name" value="FkbM_Methyltransferase"/>
</dbReference>
<evidence type="ECO:0000313" key="3">
    <source>
        <dbReference type="Proteomes" id="UP000831327"/>
    </source>
</evidence>
<dbReference type="EMBL" id="AP025637">
    <property type="protein sequence ID" value="BDG70805.1"/>
    <property type="molecule type" value="Genomic_DNA"/>
</dbReference>
<name>A0ABM7XZ78_9PROT</name>
<organism evidence="2 3">
    <name type="scientific">Roseomonas fluvialis</name>
    <dbReference type="NCBI Taxonomy" id="1750527"/>
    <lineage>
        <taxon>Bacteria</taxon>
        <taxon>Pseudomonadati</taxon>
        <taxon>Pseudomonadota</taxon>
        <taxon>Alphaproteobacteria</taxon>
        <taxon>Acetobacterales</taxon>
        <taxon>Roseomonadaceae</taxon>
        <taxon>Roseomonas</taxon>
    </lineage>
</organism>
<sequence>MSIPTKPTPPAPRDRIDLAASGATMFLLAGDNRAQALRRARGVTQPRILRLWMGLIDRFSPDLILDIGANHGEMSLPLRIAAGCRIVLAEPNPALARVLARSVASHPDADRFAIREAAVSDHRGRLPLHLDEKWSGTSSLDFRASDAGYKGPGAQSHAEIEVEVTTLDTLMAEARPEPRLVAIKVDVEGHEERLVAGAQAVLARPFFMVLEFNRAHLRAAGTQPMQFLGRLQAAGRVLAISKDGVAPIDPGAALPAGTTDLLLTNVAAVAEGCMT</sequence>
<dbReference type="Pfam" id="PF05050">
    <property type="entry name" value="Methyltransf_21"/>
    <property type="match status" value="1"/>
</dbReference>
<feature type="domain" description="Methyltransferase FkbM" evidence="1">
    <location>
        <begin position="66"/>
        <end position="218"/>
    </location>
</feature>
<dbReference type="RefSeq" id="WP_244458117.1">
    <property type="nucleotide sequence ID" value="NZ_AP025637.1"/>
</dbReference>
<dbReference type="PANTHER" id="PTHR36973:SF4">
    <property type="entry name" value="NODULATION PROTEIN"/>
    <property type="match status" value="1"/>
</dbReference>
<dbReference type="Proteomes" id="UP000831327">
    <property type="component" value="Chromosome"/>
</dbReference>
<keyword evidence="3" id="KW-1185">Reference proteome</keyword>
<dbReference type="SUPFAM" id="SSF53335">
    <property type="entry name" value="S-adenosyl-L-methionine-dependent methyltransferases"/>
    <property type="match status" value="1"/>
</dbReference>
<dbReference type="InterPro" id="IPR029063">
    <property type="entry name" value="SAM-dependent_MTases_sf"/>
</dbReference>
<evidence type="ECO:0000259" key="1">
    <source>
        <dbReference type="Pfam" id="PF05050"/>
    </source>
</evidence>
<dbReference type="Gene3D" id="3.40.50.150">
    <property type="entry name" value="Vaccinia Virus protein VP39"/>
    <property type="match status" value="1"/>
</dbReference>
<gene>
    <name evidence="2" type="ORF">Rmf_07340</name>
</gene>